<gene>
    <name evidence="1" type="ORF">PHYSODRAFT_295312</name>
</gene>
<accession>G4YNP8</accession>
<dbReference type="RefSeq" id="XP_009517828.1">
    <property type="nucleotide sequence ID" value="XM_009519533.1"/>
</dbReference>
<organism evidence="1 2">
    <name type="scientific">Phytophthora sojae (strain P6497)</name>
    <name type="common">Soybean stem and root rot agent</name>
    <name type="synonym">Phytophthora megasperma f. sp. glycines</name>
    <dbReference type="NCBI Taxonomy" id="1094619"/>
    <lineage>
        <taxon>Eukaryota</taxon>
        <taxon>Sar</taxon>
        <taxon>Stramenopiles</taxon>
        <taxon>Oomycota</taxon>
        <taxon>Peronosporomycetes</taxon>
        <taxon>Peronosporales</taxon>
        <taxon>Peronosporaceae</taxon>
        <taxon>Phytophthora</taxon>
    </lineage>
</organism>
<sequence length="167" mass="18733">MEHTPSAALQEQVNSAEDALKAALVRAAQACKAGFEEKERLLEVTGPLKSADEAALPTTGEDDEVYCRMDRETYYHLIAWTNAEQAAFANAEVELLEAKLQHLHLTALVQSDLTTEERARLSGVLESAQLRITQLWVITKERQEQISCVQEILRGARRTRVEVDRSE</sequence>
<protein>
    <submittedName>
        <fullName evidence="1">Uncharacterized protein</fullName>
    </submittedName>
</protein>
<reference evidence="1 2" key="1">
    <citation type="journal article" date="2006" name="Science">
        <title>Phytophthora genome sequences uncover evolutionary origins and mechanisms of pathogenesis.</title>
        <authorList>
            <person name="Tyler B.M."/>
            <person name="Tripathy S."/>
            <person name="Zhang X."/>
            <person name="Dehal P."/>
            <person name="Jiang R.H."/>
            <person name="Aerts A."/>
            <person name="Arredondo F.D."/>
            <person name="Baxter L."/>
            <person name="Bensasson D."/>
            <person name="Beynon J.L."/>
            <person name="Chapman J."/>
            <person name="Damasceno C.M."/>
            <person name="Dorrance A.E."/>
            <person name="Dou D."/>
            <person name="Dickerman A.W."/>
            <person name="Dubchak I.L."/>
            <person name="Garbelotto M."/>
            <person name="Gijzen M."/>
            <person name="Gordon S.G."/>
            <person name="Govers F."/>
            <person name="Grunwald N.J."/>
            <person name="Huang W."/>
            <person name="Ivors K.L."/>
            <person name="Jones R.W."/>
            <person name="Kamoun S."/>
            <person name="Krampis K."/>
            <person name="Lamour K.H."/>
            <person name="Lee M.K."/>
            <person name="McDonald W.H."/>
            <person name="Medina M."/>
            <person name="Meijer H.J."/>
            <person name="Nordberg E.K."/>
            <person name="Maclean D.J."/>
            <person name="Ospina-Giraldo M.D."/>
            <person name="Morris P.F."/>
            <person name="Phuntumart V."/>
            <person name="Putnam N.H."/>
            <person name="Rash S."/>
            <person name="Rose J.K."/>
            <person name="Sakihama Y."/>
            <person name="Salamov A.A."/>
            <person name="Savidor A."/>
            <person name="Scheuring C.F."/>
            <person name="Smith B.M."/>
            <person name="Sobral B.W."/>
            <person name="Terry A."/>
            <person name="Torto-Alalibo T.A."/>
            <person name="Win J."/>
            <person name="Xu Z."/>
            <person name="Zhang H."/>
            <person name="Grigoriev I.V."/>
            <person name="Rokhsar D.S."/>
            <person name="Boore J.L."/>
        </authorList>
    </citation>
    <scope>NUCLEOTIDE SEQUENCE [LARGE SCALE GENOMIC DNA]</scope>
    <source>
        <strain evidence="1 2">P6497</strain>
    </source>
</reference>
<evidence type="ECO:0000313" key="1">
    <source>
        <dbReference type="EMBL" id="EGZ30553.1"/>
    </source>
</evidence>
<dbReference type="Proteomes" id="UP000002640">
    <property type="component" value="Unassembled WGS sequence"/>
</dbReference>
<evidence type="ECO:0000313" key="2">
    <source>
        <dbReference type="Proteomes" id="UP000002640"/>
    </source>
</evidence>
<dbReference type="SMR" id="G4YNP8"/>
<dbReference type="AlphaFoldDB" id="G4YNP8"/>
<name>G4YNP8_PHYSP</name>
<dbReference type="GeneID" id="20641232"/>
<dbReference type="EMBL" id="JH159151">
    <property type="protein sequence ID" value="EGZ30553.1"/>
    <property type="molecule type" value="Genomic_DNA"/>
</dbReference>
<proteinExistence type="predicted"/>
<dbReference type="InParanoid" id="G4YNP8"/>
<dbReference type="KEGG" id="psoj:PHYSODRAFT_295312"/>
<keyword evidence="2" id="KW-1185">Reference proteome</keyword>